<evidence type="ECO:0000259" key="2">
    <source>
        <dbReference type="Pfam" id="PF03972"/>
    </source>
</evidence>
<dbReference type="GO" id="GO:0016829">
    <property type="term" value="F:lyase activity"/>
    <property type="evidence" value="ECO:0007669"/>
    <property type="project" value="InterPro"/>
</dbReference>
<feature type="non-terminal residue" evidence="4">
    <location>
        <position position="206"/>
    </location>
</feature>
<feature type="non-terminal residue" evidence="4">
    <location>
        <position position="1"/>
    </location>
</feature>
<feature type="domain" description="MmgE/PrpD N-terminal" evidence="2">
    <location>
        <begin position="1"/>
        <end position="112"/>
    </location>
</feature>
<accession>X1VUC5</accession>
<comment type="caution">
    <text evidence="4">The sequence shown here is derived from an EMBL/GenBank/DDBJ whole genome shotgun (WGS) entry which is preliminary data.</text>
</comment>
<evidence type="ECO:0008006" key="5">
    <source>
        <dbReference type="Google" id="ProtNLM"/>
    </source>
</evidence>
<dbReference type="Gene3D" id="1.10.4100.10">
    <property type="entry name" value="2-methylcitrate dehydratase PrpD"/>
    <property type="match status" value="1"/>
</dbReference>
<dbReference type="InterPro" id="IPR042183">
    <property type="entry name" value="MmgE/PrpD_sf_1"/>
</dbReference>
<evidence type="ECO:0000256" key="1">
    <source>
        <dbReference type="ARBA" id="ARBA00006174"/>
    </source>
</evidence>
<dbReference type="InterPro" id="IPR045336">
    <property type="entry name" value="MmgE_PrpD_N"/>
</dbReference>
<dbReference type="Pfam" id="PF19305">
    <property type="entry name" value="MmgE_PrpD_C"/>
    <property type="match status" value="1"/>
</dbReference>
<name>X1VUC5_9ZZZZ</name>
<evidence type="ECO:0000259" key="3">
    <source>
        <dbReference type="Pfam" id="PF19305"/>
    </source>
</evidence>
<organism evidence="4">
    <name type="scientific">marine sediment metagenome</name>
    <dbReference type="NCBI Taxonomy" id="412755"/>
    <lineage>
        <taxon>unclassified sequences</taxon>
        <taxon>metagenomes</taxon>
        <taxon>ecological metagenomes</taxon>
    </lineage>
</organism>
<dbReference type="Gene3D" id="3.30.1330.120">
    <property type="entry name" value="2-methylcitrate dehydratase PrpD"/>
    <property type="match status" value="1"/>
</dbReference>
<dbReference type="InterPro" id="IPR036148">
    <property type="entry name" value="MmgE/PrpD_sf"/>
</dbReference>
<comment type="similarity">
    <text evidence="1">Belongs to the PrpD family.</text>
</comment>
<dbReference type="SUPFAM" id="SSF103378">
    <property type="entry name" value="2-methylcitrate dehydratase PrpD"/>
    <property type="match status" value="1"/>
</dbReference>
<dbReference type="PANTHER" id="PTHR16943">
    <property type="entry name" value="2-METHYLCITRATE DEHYDRATASE-RELATED"/>
    <property type="match status" value="1"/>
</dbReference>
<dbReference type="AlphaFoldDB" id="X1VUC5"/>
<feature type="domain" description="MmgE/PrpD C-terminal" evidence="3">
    <location>
        <begin position="136"/>
        <end position="204"/>
    </location>
</feature>
<gene>
    <name evidence="4" type="ORF">S12H4_57110</name>
</gene>
<dbReference type="EMBL" id="BARW01036877">
    <property type="protein sequence ID" value="GAJ21206.1"/>
    <property type="molecule type" value="Genomic_DNA"/>
</dbReference>
<protein>
    <recommendedName>
        <fullName evidence="5">MmgE/PrpD family protein</fullName>
    </recommendedName>
</protein>
<dbReference type="PANTHER" id="PTHR16943:SF8">
    <property type="entry name" value="2-METHYLCITRATE DEHYDRATASE"/>
    <property type="match status" value="1"/>
</dbReference>
<dbReference type="InterPro" id="IPR005656">
    <property type="entry name" value="MmgE_PrpD"/>
</dbReference>
<proteinExistence type="inferred from homology"/>
<sequence>VGVDLICRLGLASFGHDWVYSSTMAYFGATVAAGKILGLSEDKLHHAMGIAYSQCAGNLQCIKDGGLVKRMQPAFAARAAIISSILAQKGITGATDIFEGQFGFFPSYHRGKYARELVIKELGKVFEGVNSCIKLYPCCRYAHGSIDATLNIVRENDIRPDDVVEVVAHVAQDACNIVGKPFEIRESPQVDAQFSIPYTISVAIAG</sequence>
<evidence type="ECO:0000313" key="4">
    <source>
        <dbReference type="EMBL" id="GAJ21206.1"/>
    </source>
</evidence>
<dbReference type="InterPro" id="IPR042188">
    <property type="entry name" value="MmgE/PrpD_sf_2"/>
</dbReference>
<dbReference type="InterPro" id="IPR045337">
    <property type="entry name" value="MmgE_PrpD_C"/>
</dbReference>
<reference evidence="4" key="1">
    <citation type="journal article" date="2014" name="Front. Microbiol.">
        <title>High frequency of phylogenetically diverse reductive dehalogenase-homologous genes in deep subseafloor sedimentary metagenomes.</title>
        <authorList>
            <person name="Kawai M."/>
            <person name="Futagami T."/>
            <person name="Toyoda A."/>
            <person name="Takaki Y."/>
            <person name="Nishi S."/>
            <person name="Hori S."/>
            <person name="Arai W."/>
            <person name="Tsubouchi T."/>
            <person name="Morono Y."/>
            <person name="Uchiyama I."/>
            <person name="Ito T."/>
            <person name="Fujiyama A."/>
            <person name="Inagaki F."/>
            <person name="Takami H."/>
        </authorList>
    </citation>
    <scope>NUCLEOTIDE SEQUENCE</scope>
    <source>
        <strain evidence="4">Expedition CK06-06</strain>
    </source>
</reference>
<dbReference type="Pfam" id="PF03972">
    <property type="entry name" value="MmgE_PrpD_N"/>
    <property type="match status" value="1"/>
</dbReference>